<evidence type="ECO:0000313" key="1">
    <source>
        <dbReference type="EMBL" id="KAK9323629.1"/>
    </source>
</evidence>
<dbReference type="Proteomes" id="UP001489719">
    <property type="component" value="Unassembled WGS sequence"/>
</dbReference>
<gene>
    <name evidence="1" type="ORF">V1517DRAFT_319914</name>
</gene>
<reference evidence="2" key="1">
    <citation type="journal article" date="2024" name="Front. Bioeng. Biotechnol.">
        <title>Genome-scale model development and genomic sequencing of the oleaginous clade Lipomyces.</title>
        <authorList>
            <person name="Czajka J.J."/>
            <person name="Han Y."/>
            <person name="Kim J."/>
            <person name="Mondo S.J."/>
            <person name="Hofstad B.A."/>
            <person name="Robles A."/>
            <person name="Haridas S."/>
            <person name="Riley R."/>
            <person name="LaButti K."/>
            <person name="Pangilinan J."/>
            <person name="Andreopoulos W."/>
            <person name="Lipzen A."/>
            <person name="Yan J."/>
            <person name="Wang M."/>
            <person name="Ng V."/>
            <person name="Grigoriev I.V."/>
            <person name="Spatafora J.W."/>
            <person name="Magnuson J.K."/>
            <person name="Baker S.E."/>
            <person name="Pomraning K.R."/>
        </authorList>
    </citation>
    <scope>NUCLEOTIDE SEQUENCE [LARGE SCALE GENOMIC DNA]</scope>
    <source>
        <strain evidence="2">CBS 10300</strain>
    </source>
</reference>
<keyword evidence="2" id="KW-1185">Reference proteome</keyword>
<name>A0ACC3TR19_9ASCO</name>
<dbReference type="EMBL" id="MU970059">
    <property type="protein sequence ID" value="KAK9323629.1"/>
    <property type="molecule type" value="Genomic_DNA"/>
</dbReference>
<proteinExistence type="predicted"/>
<comment type="caution">
    <text evidence="1">The sequence shown here is derived from an EMBL/GenBank/DDBJ whole genome shotgun (WGS) entry which is preliminary data.</text>
</comment>
<protein>
    <submittedName>
        <fullName evidence="1">Sec23/Sec24 trunk domain-containing protein</fullName>
    </submittedName>
</protein>
<evidence type="ECO:0000313" key="2">
    <source>
        <dbReference type="Proteomes" id="UP001489719"/>
    </source>
</evidence>
<accession>A0ACC3TR19</accession>
<organism evidence="1 2">
    <name type="scientific">Lipomyces orientalis</name>
    <dbReference type="NCBI Taxonomy" id="1233043"/>
    <lineage>
        <taxon>Eukaryota</taxon>
        <taxon>Fungi</taxon>
        <taxon>Dikarya</taxon>
        <taxon>Ascomycota</taxon>
        <taxon>Saccharomycotina</taxon>
        <taxon>Lipomycetes</taxon>
        <taxon>Lipomycetales</taxon>
        <taxon>Lipomycetaceae</taxon>
        <taxon>Lipomyces</taxon>
    </lineage>
</organism>
<sequence>MQYSTFTPEDLSSRLSGMALDPAPEAASPPQSAAGRPGHRMKRPARVFHNIDADSSDPMSQPIIPHDMPAPYDAAAAVAASAPTAFVPTMPEMAAAAAAMAPSVAPSKHAEYNSTIHPVGAGAGPRVDPDQIPSVVAVRELNQKYYTTHMYPTMEKLCPPVAATEYCAVDQGSSNPKFGRLTLCSVPASADVLATTHLPLGLVLQPLAKLRPDEQEIQVLDFGSQGPPRCNRCRAYINPFMQFAEGGVRFICNMCQFANPVPGDYYSPVDASGRRIDRDQRPELNLGTVEFAVPKEYWKVNPEPMRYIFAIDVSADAVNKSLPHLTAQAIRRALYGPNTGLPEGCKIAIITYDRTLHFYNLNSKLSQAQMMVVTEVDESFLPLMDGLFVDPEESRFIIEDLLDRLEVIFEDLKIPEPAFGAVLDVAFQALCKTGGKIIATLSALTTWGPGRLAFRDDPRQYHTEKEKGLFAAENVYYKNWGHKYAEAGIGLDLFVFPSTYVDLATVGMVCELSGGELFYYPNFVPQRDGRRMIAEVNSAVNREIGYQGQLKVRCSNGLQVSAYYGNFYNARPAGDIDLGTIDEHKSIVVMFKYDGKLDAKLDAHFQSALLYTTKDGQRRIRCQNFVAGVTTQVKEVVKFCDEDALLAVMAKEAVQHMTSTLLKDIRAGINDKCVQILASYRKHGATTSSPGQLILPEALKELTILLLSLLKTKALRGGNVNSDVRVFSMRLLKSMPLDDMSLYLYPRIFGLHNLQETDGYVDESTGQFKMPAYVRASLSRFDEGGAYLIDNGQSCFLWIHRRANPNLLKDLFGPTVDKLEALDPYLNEFPEIDTALSRQVRNIMAYLLDRRGSKALSIQLARQEFDGAEYEVSAMMVEDRNNEAMNYVDYLCHIHKHIQLVNVN</sequence>